<evidence type="ECO:0000313" key="2">
    <source>
        <dbReference type="Proteomes" id="UP000306791"/>
    </source>
</evidence>
<reference evidence="1 2" key="1">
    <citation type="submission" date="2019-05" db="EMBL/GenBank/DDBJ databases">
        <title>Microbulbifer harenosus sp. nov., an alginate-degrading bacterium isolated from coastal sand.</title>
        <authorList>
            <person name="Huang H."/>
            <person name="Mo K."/>
            <person name="Bao S."/>
        </authorList>
    </citation>
    <scope>NUCLEOTIDE SEQUENCE [LARGE SCALE GENOMIC DNA]</scope>
    <source>
        <strain evidence="1 2">HB161719</strain>
    </source>
</reference>
<proteinExistence type="predicted"/>
<dbReference type="EMBL" id="VANI01000004">
    <property type="protein sequence ID" value="TLM79302.1"/>
    <property type="molecule type" value="Genomic_DNA"/>
</dbReference>
<keyword evidence="2" id="KW-1185">Reference proteome</keyword>
<gene>
    <name evidence="1" type="ORF">FDY93_04185</name>
</gene>
<accession>A0ABY2ULJ6</accession>
<dbReference type="Proteomes" id="UP000306791">
    <property type="component" value="Unassembled WGS sequence"/>
</dbReference>
<name>A0ABY2ULJ6_9GAMM</name>
<comment type="caution">
    <text evidence="1">The sequence shown here is derived from an EMBL/GenBank/DDBJ whole genome shotgun (WGS) entry which is preliminary data.</text>
</comment>
<organism evidence="1 2">
    <name type="scientific">Microbulbifer harenosus</name>
    <dbReference type="NCBI Taxonomy" id="2576840"/>
    <lineage>
        <taxon>Bacteria</taxon>
        <taxon>Pseudomonadati</taxon>
        <taxon>Pseudomonadota</taxon>
        <taxon>Gammaproteobacteria</taxon>
        <taxon>Cellvibrionales</taxon>
        <taxon>Microbulbiferaceae</taxon>
        <taxon>Microbulbifer</taxon>
    </lineage>
</organism>
<sequence>MGNPVINVKYSQRSLRAAITGAPEQPDYSDGEAPQKIAIKAKTVIDASPERVMKCNFVRADHKKYKTNNKKTQELVKPQYE</sequence>
<evidence type="ECO:0000313" key="1">
    <source>
        <dbReference type="EMBL" id="TLM79302.1"/>
    </source>
</evidence>
<protein>
    <submittedName>
        <fullName evidence="1">Uncharacterized protein</fullName>
    </submittedName>
</protein>